<proteinExistence type="predicted"/>
<feature type="compositionally biased region" description="Polar residues" evidence="1">
    <location>
        <begin position="362"/>
        <end position="372"/>
    </location>
</feature>
<feature type="compositionally biased region" description="Basic residues" evidence="1">
    <location>
        <begin position="603"/>
        <end position="612"/>
    </location>
</feature>
<dbReference type="EMBL" id="BQNB010009144">
    <property type="protein sequence ID" value="GJS59360.1"/>
    <property type="molecule type" value="Genomic_DNA"/>
</dbReference>
<evidence type="ECO:0000256" key="1">
    <source>
        <dbReference type="SAM" id="MobiDB-lite"/>
    </source>
</evidence>
<gene>
    <name evidence="2" type="ORF">Tco_0654144</name>
</gene>
<reference evidence="2" key="2">
    <citation type="submission" date="2022-01" db="EMBL/GenBank/DDBJ databases">
        <authorList>
            <person name="Yamashiro T."/>
            <person name="Shiraishi A."/>
            <person name="Satake H."/>
            <person name="Nakayama K."/>
        </authorList>
    </citation>
    <scope>NUCLEOTIDE SEQUENCE</scope>
</reference>
<feature type="region of interest" description="Disordered" evidence="1">
    <location>
        <begin position="594"/>
        <end position="624"/>
    </location>
</feature>
<accession>A0ABQ4X2X4</accession>
<evidence type="ECO:0000313" key="3">
    <source>
        <dbReference type="Proteomes" id="UP001151760"/>
    </source>
</evidence>
<dbReference type="Proteomes" id="UP001151760">
    <property type="component" value="Unassembled WGS sequence"/>
</dbReference>
<sequence length="653" mass="75765">MHNNIMTAGLRDRPPMLAKGRYAQWQSHFMRYIDTRPNTQPAIDDSPAVEEQTVLETLSNISPENKAHYEAEKEAIHLILTIIGDEIYSTVDACKIAHEMWIAIERLQQGESLNKQDVKTSLFWEFGRFTLRDGKTIESYYFRFYRMINEMVRNKLEVATMQVNVQFLQQLQPEWSRFMTVVKQTVDLDKESYHKLFDILKQYQKEVDEICAEKIARNAYPLALIYKPTNNNLITSLHTRNKNVDTSPRYKNKNQTGQFGNQRTVTVAGARETCMKPKRVKDYTYYKEKMLLCKQAEKGVPLQAEQANWIEDTDEEIDEQELEAQYMYMAKIQEVPTADLGPSFDVEPLEEVDSNVIPDSSDMCNNENQSDQNAEECDDERVVLANLIANLKLDTIPYDTSDLANIFAPDREETLTLEQQSRSKLNKDLVKPYDYTKQNSLYEILHHLYGNILISWHMQMKFERKCGENLLELVDQAWDKHSNDKFCAPTAHDMNIHRVIHQTSVSRPQLKSTQTKDKVVQNNSQVKVKKTKVEERHRISSISNKTKSVTACNDSLKSKTLNVNVVCATCEKCVFNSNHDACVSKFLTDVNARSKKPQEVPTRTRKPKRKVNKSVATPPKKTVASESTIQKSKSYYRMLYEKTSKAWKWWIEQ</sequence>
<comment type="caution">
    <text evidence="2">The sequence shown here is derived from an EMBL/GenBank/DDBJ whole genome shotgun (WGS) entry which is preliminary data.</text>
</comment>
<name>A0ABQ4X2X4_9ASTR</name>
<reference evidence="2" key="1">
    <citation type="journal article" date="2022" name="Int. J. Mol. Sci.">
        <title>Draft Genome of Tanacetum Coccineum: Genomic Comparison of Closely Related Tanacetum-Family Plants.</title>
        <authorList>
            <person name="Yamashiro T."/>
            <person name="Shiraishi A."/>
            <person name="Nakayama K."/>
            <person name="Satake H."/>
        </authorList>
    </citation>
    <scope>NUCLEOTIDE SEQUENCE</scope>
</reference>
<protein>
    <recommendedName>
        <fullName evidence="4">Gag-Pol polyprotein</fullName>
    </recommendedName>
</protein>
<dbReference type="Pfam" id="PF14223">
    <property type="entry name" value="Retrotran_gag_2"/>
    <property type="match status" value="1"/>
</dbReference>
<organism evidence="2 3">
    <name type="scientific">Tanacetum coccineum</name>
    <dbReference type="NCBI Taxonomy" id="301880"/>
    <lineage>
        <taxon>Eukaryota</taxon>
        <taxon>Viridiplantae</taxon>
        <taxon>Streptophyta</taxon>
        <taxon>Embryophyta</taxon>
        <taxon>Tracheophyta</taxon>
        <taxon>Spermatophyta</taxon>
        <taxon>Magnoliopsida</taxon>
        <taxon>eudicotyledons</taxon>
        <taxon>Gunneridae</taxon>
        <taxon>Pentapetalae</taxon>
        <taxon>asterids</taxon>
        <taxon>campanulids</taxon>
        <taxon>Asterales</taxon>
        <taxon>Asteraceae</taxon>
        <taxon>Asteroideae</taxon>
        <taxon>Anthemideae</taxon>
        <taxon>Anthemidinae</taxon>
        <taxon>Tanacetum</taxon>
    </lineage>
</organism>
<keyword evidence="3" id="KW-1185">Reference proteome</keyword>
<evidence type="ECO:0008006" key="4">
    <source>
        <dbReference type="Google" id="ProtNLM"/>
    </source>
</evidence>
<evidence type="ECO:0000313" key="2">
    <source>
        <dbReference type="EMBL" id="GJS59360.1"/>
    </source>
</evidence>
<feature type="region of interest" description="Disordered" evidence="1">
    <location>
        <begin position="356"/>
        <end position="376"/>
    </location>
</feature>